<accession>A0A5N1J9I6</accession>
<dbReference type="EMBL" id="VTWT01000001">
    <property type="protein sequence ID" value="KAA9345658.1"/>
    <property type="molecule type" value="Genomic_DNA"/>
</dbReference>
<dbReference type="RefSeq" id="WP_150901801.1">
    <property type="nucleotide sequence ID" value="NZ_VTWT01000001.1"/>
</dbReference>
<protein>
    <submittedName>
        <fullName evidence="1">DUF4249 domain-containing protein</fullName>
    </submittedName>
</protein>
<dbReference type="InterPro" id="IPR025345">
    <property type="entry name" value="DUF4249"/>
</dbReference>
<dbReference type="Proteomes" id="UP000326570">
    <property type="component" value="Unassembled WGS sequence"/>
</dbReference>
<reference evidence="1 2" key="1">
    <citation type="submission" date="2019-09" db="EMBL/GenBank/DDBJ databases">
        <title>Genome sequence of Adhaeribacter sp. M2.</title>
        <authorList>
            <person name="Srinivasan S."/>
        </authorList>
    </citation>
    <scope>NUCLEOTIDE SEQUENCE [LARGE SCALE GENOMIC DNA]</scope>
    <source>
        <strain evidence="1 2">M2</strain>
    </source>
</reference>
<dbReference type="PROSITE" id="PS51257">
    <property type="entry name" value="PROKAR_LIPOPROTEIN"/>
    <property type="match status" value="1"/>
</dbReference>
<comment type="caution">
    <text evidence="1">The sequence shown here is derived from an EMBL/GenBank/DDBJ whole genome shotgun (WGS) entry which is preliminary data.</text>
</comment>
<organism evidence="1 2">
    <name type="scientific">Adhaeribacter soli</name>
    <dbReference type="NCBI Taxonomy" id="2607655"/>
    <lineage>
        <taxon>Bacteria</taxon>
        <taxon>Pseudomonadati</taxon>
        <taxon>Bacteroidota</taxon>
        <taxon>Cytophagia</taxon>
        <taxon>Cytophagales</taxon>
        <taxon>Hymenobacteraceae</taxon>
        <taxon>Adhaeribacter</taxon>
    </lineage>
</organism>
<dbReference type="Pfam" id="PF14054">
    <property type="entry name" value="DUF4249"/>
    <property type="match status" value="1"/>
</dbReference>
<keyword evidence="2" id="KW-1185">Reference proteome</keyword>
<sequence>MKLNHTFSILKPTVLRALLPAVMLLSSCEKVLDIDLKEAEPRVIIEANVSDQPGPYSVIITRSVSFNETNNFPTVNGAEVILSDNAGNSETLTETAPGVYKTAGFQGVPGRNYFLKIKANGQEYDAVSSMPQPIAIQELKVQKSTFGGDRLMPIIKFQDPPETGNYYRAFYIVNGKASNRLLYLDDDNHNGNIIEGNFFDPDIELKSGDVVTIVLQTINEKMYRFLREEDMSGSSQAASPANPTSHFSNNALGYFSTHGQTSATVTVP</sequence>
<proteinExistence type="predicted"/>
<evidence type="ECO:0000313" key="2">
    <source>
        <dbReference type="Proteomes" id="UP000326570"/>
    </source>
</evidence>
<dbReference type="AlphaFoldDB" id="A0A5N1J9I6"/>
<name>A0A5N1J9I6_9BACT</name>
<evidence type="ECO:0000313" key="1">
    <source>
        <dbReference type="EMBL" id="KAA9345658.1"/>
    </source>
</evidence>
<gene>
    <name evidence="1" type="ORF">F0P94_00800</name>
</gene>